<feature type="compositionally biased region" description="Basic and acidic residues" evidence="1">
    <location>
        <begin position="89"/>
        <end position="99"/>
    </location>
</feature>
<proteinExistence type="predicted"/>
<evidence type="ECO:0000313" key="3">
    <source>
        <dbReference type="Proteomes" id="UP000886998"/>
    </source>
</evidence>
<evidence type="ECO:0000256" key="1">
    <source>
        <dbReference type="SAM" id="MobiDB-lite"/>
    </source>
</evidence>
<dbReference type="Proteomes" id="UP000886998">
    <property type="component" value="Unassembled WGS sequence"/>
</dbReference>
<gene>
    <name evidence="2" type="primary">AVEN_56780_1</name>
    <name evidence="2" type="ORF">TNIN_4071</name>
</gene>
<comment type="caution">
    <text evidence="2">The sequence shown here is derived from an EMBL/GenBank/DDBJ whole genome shotgun (WGS) entry which is preliminary data.</text>
</comment>
<dbReference type="OrthoDB" id="8123891at2759"/>
<dbReference type="AlphaFoldDB" id="A0A8X6XXA7"/>
<feature type="region of interest" description="Disordered" evidence="1">
    <location>
        <begin position="89"/>
        <end position="108"/>
    </location>
</feature>
<dbReference type="EMBL" id="BMAV01013162">
    <property type="protein sequence ID" value="GFY60462.1"/>
    <property type="molecule type" value="Genomic_DNA"/>
</dbReference>
<keyword evidence="3" id="KW-1185">Reference proteome</keyword>
<reference evidence="2" key="1">
    <citation type="submission" date="2020-08" db="EMBL/GenBank/DDBJ databases">
        <title>Multicomponent nature underlies the extraordinary mechanical properties of spider dragline silk.</title>
        <authorList>
            <person name="Kono N."/>
            <person name="Nakamura H."/>
            <person name="Mori M."/>
            <person name="Yoshida Y."/>
            <person name="Ohtoshi R."/>
            <person name="Malay A.D."/>
            <person name="Moran D.A.P."/>
            <person name="Tomita M."/>
            <person name="Numata K."/>
            <person name="Arakawa K."/>
        </authorList>
    </citation>
    <scope>NUCLEOTIDE SEQUENCE</scope>
</reference>
<dbReference type="PANTHER" id="PTHR33273:SF2">
    <property type="entry name" value="ENDONUCLEASE_EXONUCLEASE_PHOSPHATASE DOMAIN-CONTAINING PROTEIN"/>
    <property type="match status" value="1"/>
</dbReference>
<protein>
    <recommendedName>
        <fullName evidence="4">Gag-like protein</fullName>
    </recommendedName>
</protein>
<accession>A0A8X6XXA7</accession>
<name>A0A8X6XXA7_9ARAC</name>
<feature type="region of interest" description="Disordered" evidence="1">
    <location>
        <begin position="205"/>
        <end position="228"/>
    </location>
</feature>
<feature type="compositionally biased region" description="Low complexity" evidence="1">
    <location>
        <begin position="250"/>
        <end position="262"/>
    </location>
</feature>
<dbReference type="PANTHER" id="PTHR33273">
    <property type="entry name" value="DOMAIN-CONTAINING PROTEIN, PUTATIVE-RELATED"/>
    <property type="match status" value="1"/>
</dbReference>
<evidence type="ECO:0008006" key="4">
    <source>
        <dbReference type="Google" id="ProtNLM"/>
    </source>
</evidence>
<organism evidence="2 3">
    <name type="scientific">Trichonephila inaurata madagascariensis</name>
    <dbReference type="NCBI Taxonomy" id="2747483"/>
    <lineage>
        <taxon>Eukaryota</taxon>
        <taxon>Metazoa</taxon>
        <taxon>Ecdysozoa</taxon>
        <taxon>Arthropoda</taxon>
        <taxon>Chelicerata</taxon>
        <taxon>Arachnida</taxon>
        <taxon>Araneae</taxon>
        <taxon>Araneomorphae</taxon>
        <taxon>Entelegynae</taxon>
        <taxon>Araneoidea</taxon>
        <taxon>Nephilidae</taxon>
        <taxon>Trichonephila</taxon>
        <taxon>Trichonephila inaurata</taxon>
    </lineage>
</organism>
<sequence>MDFADSNIELFVACDAACNLTSCEEQAAALRNLSDVLNEARFKFTRQNKQELAEKNKLLQAQIDAWGLSLKPLEAPFQSRNQKHQCERVSYHDKQDNRKSHAPLPHHYGQNGAEQNSFLCPEIGHVKVKVEVLRHKYGPPQCFRCHGFFHSSKFCTRAPRCIKCAGEHLAKDCVKPIDQKPKCCLCEEEHPANFLGCPKNPKNKVEKTKNTNNGTIQSTKVVDNTPAPPKVNFWEQRAKNITQRQQTNPSTSKKSSQATSSTVYNTESASDIFDQLNSPAVRETFDLLEEFIQITTTIPIRYGRLRAIKKPARRRS</sequence>
<evidence type="ECO:0000313" key="2">
    <source>
        <dbReference type="EMBL" id="GFY60462.1"/>
    </source>
</evidence>
<feature type="region of interest" description="Disordered" evidence="1">
    <location>
        <begin position="241"/>
        <end position="262"/>
    </location>
</feature>